<accession>A0A7C2K5S8</accession>
<dbReference type="Pfam" id="PF12838">
    <property type="entry name" value="Fer4_7"/>
    <property type="match status" value="1"/>
</dbReference>
<organism evidence="5">
    <name type="scientific">candidate division WOR-3 bacterium</name>
    <dbReference type="NCBI Taxonomy" id="2052148"/>
    <lineage>
        <taxon>Bacteria</taxon>
        <taxon>Bacteria division WOR-3</taxon>
    </lineage>
</organism>
<name>A0A7C2K5S8_UNCW3</name>
<feature type="domain" description="4Fe-4S ferredoxin-type" evidence="4">
    <location>
        <begin position="282"/>
        <end position="312"/>
    </location>
</feature>
<dbReference type="InterPro" id="IPR014729">
    <property type="entry name" value="Rossmann-like_a/b/a_fold"/>
</dbReference>
<dbReference type="PANTHER" id="PTHR43196:SF2">
    <property type="entry name" value="PHOSPHOADENOSINE PHOSPHOSULFATE REDUCTASE"/>
    <property type="match status" value="1"/>
</dbReference>
<dbReference type="InterPro" id="IPR017900">
    <property type="entry name" value="4Fe4S_Fe_S_CS"/>
</dbReference>
<gene>
    <name evidence="5" type="ORF">ENQ77_07245</name>
</gene>
<sequence length="353" mass="40795">MLKPKETEALYFLRQYPKQKVAVSFSGGKDSLVALHLAYRSGIKRAVFSDTTIESKKTIDFVKEVETVFGIDIEILRPRKSFWDLAIQLGPPSINSRWCCPTIKFQQLNEYARNNGIQYYITGLRKSESLIRKDYKKVDKNPMLPNVIQLNPIIDWSEKDVWEYIKKHDLPSPPTYEDGLSRNGCVICPYKSQKEIEKLKELEPDIWNRFEEFLKFYAQKLELPDLKEFLNGGWRFWRPPTKRKIVGRLNSDGKLELTNGLGKKEFRLLGILNGNKIPRRKIKILIEKEVNCIGCGACLSLCPTGAIKINDEGVVDVELEKCNHCYSCLNTKKLRGSCVGRNYKLEVFLLQYS</sequence>
<dbReference type="GO" id="GO:0046872">
    <property type="term" value="F:metal ion binding"/>
    <property type="evidence" value="ECO:0007669"/>
    <property type="project" value="UniProtKB-KW"/>
</dbReference>
<keyword evidence="3" id="KW-0411">Iron-sulfur</keyword>
<dbReference type="Gene3D" id="3.30.70.20">
    <property type="match status" value="1"/>
</dbReference>
<evidence type="ECO:0000256" key="2">
    <source>
        <dbReference type="ARBA" id="ARBA00023004"/>
    </source>
</evidence>
<dbReference type="EMBL" id="DSOL01000205">
    <property type="protein sequence ID" value="HEN28423.1"/>
    <property type="molecule type" value="Genomic_DNA"/>
</dbReference>
<dbReference type="SUPFAM" id="SSF54862">
    <property type="entry name" value="4Fe-4S ferredoxins"/>
    <property type="match status" value="1"/>
</dbReference>
<dbReference type="Pfam" id="PF01507">
    <property type="entry name" value="PAPS_reduct"/>
    <property type="match status" value="1"/>
</dbReference>
<protein>
    <submittedName>
        <fullName evidence="5">4Fe-4S dicluster domain-containing protein</fullName>
    </submittedName>
</protein>
<evidence type="ECO:0000256" key="1">
    <source>
        <dbReference type="ARBA" id="ARBA00022723"/>
    </source>
</evidence>
<dbReference type="AlphaFoldDB" id="A0A7C2K5S8"/>
<dbReference type="InterPro" id="IPR002500">
    <property type="entry name" value="PAPS_reduct_dom"/>
</dbReference>
<evidence type="ECO:0000313" key="5">
    <source>
        <dbReference type="EMBL" id="HEN28423.1"/>
    </source>
</evidence>
<evidence type="ECO:0000256" key="3">
    <source>
        <dbReference type="ARBA" id="ARBA00023014"/>
    </source>
</evidence>
<dbReference type="InterPro" id="IPR050128">
    <property type="entry name" value="Sulfate_adenylyltrnsfr_sub2"/>
</dbReference>
<dbReference type="PROSITE" id="PS00198">
    <property type="entry name" value="4FE4S_FER_1"/>
    <property type="match status" value="1"/>
</dbReference>
<comment type="caution">
    <text evidence="5">The sequence shown here is derived from an EMBL/GenBank/DDBJ whole genome shotgun (WGS) entry which is preliminary data.</text>
</comment>
<evidence type="ECO:0000259" key="4">
    <source>
        <dbReference type="PROSITE" id="PS51379"/>
    </source>
</evidence>
<dbReference type="GO" id="GO:0003824">
    <property type="term" value="F:catalytic activity"/>
    <property type="evidence" value="ECO:0007669"/>
    <property type="project" value="InterPro"/>
</dbReference>
<dbReference type="GO" id="GO:0051536">
    <property type="term" value="F:iron-sulfur cluster binding"/>
    <property type="evidence" value="ECO:0007669"/>
    <property type="project" value="UniProtKB-KW"/>
</dbReference>
<dbReference type="InterPro" id="IPR017896">
    <property type="entry name" value="4Fe4S_Fe-S-bd"/>
</dbReference>
<keyword evidence="1" id="KW-0479">Metal-binding</keyword>
<keyword evidence="2" id="KW-0408">Iron</keyword>
<dbReference type="PANTHER" id="PTHR43196">
    <property type="entry name" value="SULFATE ADENYLYLTRANSFERASE SUBUNIT 2"/>
    <property type="match status" value="1"/>
</dbReference>
<reference evidence="5" key="1">
    <citation type="journal article" date="2020" name="mSystems">
        <title>Genome- and Community-Level Interaction Insights into Carbon Utilization and Element Cycling Functions of Hydrothermarchaeota in Hydrothermal Sediment.</title>
        <authorList>
            <person name="Zhou Z."/>
            <person name="Liu Y."/>
            <person name="Xu W."/>
            <person name="Pan J."/>
            <person name="Luo Z.H."/>
            <person name="Li M."/>
        </authorList>
    </citation>
    <scope>NUCLEOTIDE SEQUENCE [LARGE SCALE GENOMIC DNA]</scope>
    <source>
        <strain evidence="5">SpSt-34</strain>
    </source>
</reference>
<dbReference type="SUPFAM" id="SSF52402">
    <property type="entry name" value="Adenine nucleotide alpha hydrolases-like"/>
    <property type="match status" value="1"/>
</dbReference>
<proteinExistence type="predicted"/>
<dbReference type="PROSITE" id="PS51379">
    <property type="entry name" value="4FE4S_FER_2"/>
    <property type="match status" value="1"/>
</dbReference>
<dbReference type="Gene3D" id="3.40.50.620">
    <property type="entry name" value="HUPs"/>
    <property type="match status" value="1"/>
</dbReference>